<dbReference type="InterPro" id="IPR025668">
    <property type="entry name" value="Tnp_DDE_dom"/>
</dbReference>
<feature type="region of interest" description="Disordered" evidence="1">
    <location>
        <begin position="182"/>
        <end position="204"/>
    </location>
</feature>
<comment type="caution">
    <text evidence="4">The sequence shown here is derived from an EMBL/GenBank/DDBJ whole genome shotgun (WGS) entry which is preliminary data.</text>
</comment>
<sequence length="451" mass="53120">MLSKRSEDNRLQIEMVALDQLVPADHLVRKIESAINFDFIYTLVEDKYSHDNGRPSIDPVVLIKMVFIQYLFGIRSMRQTIREIETNVAYRWFLGYGFTERIPHFSTFGKNYVRRFHDTDLFEQIFYKILKEAMDKKLVDPSIAFIDSTHVKASANKKKFNKTVVQVETRSYQHQLDEEINSDREMHGKKPLPPQTKEETKEIKISTTDPESGYYVKDEREKLFAYSFHTACDSRGFILATKVSGANVHDSRMFDKLLEEVMIKVQKPEAVAVDAGYKTPYISKLMMDNEIRPVMPYTRPMTKDGFFKKYEYVYDEHYDCYLCPKGQVLSYKTTTREGYKQYVSDSRICADCPVLAQCTQSKDHKKWIHRHVWEDYIEEANHLRHTVENKEIYARRKETIERVFADAKEKHGMRWTTLRGLKKLSMQAMLTFAAMNLKKMANWTWQKPCPA</sequence>
<feature type="domain" description="Transposase InsH N-terminal" evidence="2">
    <location>
        <begin position="18"/>
        <end position="112"/>
    </location>
</feature>
<dbReference type="RefSeq" id="WP_101644611.1">
    <property type="nucleotide sequence ID" value="NZ_PGUY01000056.1"/>
</dbReference>
<dbReference type="InterPro" id="IPR008490">
    <property type="entry name" value="Transposase_InsH_N"/>
</dbReference>
<evidence type="ECO:0000259" key="3">
    <source>
        <dbReference type="Pfam" id="PF13751"/>
    </source>
</evidence>
<reference evidence="4 5" key="1">
    <citation type="submission" date="2017-11" db="EMBL/GenBank/DDBJ databases">
        <title>Comparitive Functional Genomics of Dry Heat Resistant strains isolated from the Viking Spacecraft.</title>
        <authorList>
            <person name="Seuylemezian A."/>
            <person name="Cooper K."/>
            <person name="Vaishampayan P."/>
        </authorList>
    </citation>
    <scope>NUCLEOTIDE SEQUENCE [LARGE SCALE GENOMIC DNA]</scope>
    <source>
        <strain evidence="4 5">V1-29</strain>
    </source>
</reference>
<dbReference type="Pfam" id="PF13751">
    <property type="entry name" value="DDE_Tnp_1_6"/>
    <property type="match status" value="1"/>
</dbReference>
<dbReference type="Proteomes" id="UP000234748">
    <property type="component" value="Unassembled WGS sequence"/>
</dbReference>
<dbReference type="Pfam" id="PF05598">
    <property type="entry name" value="DUF772"/>
    <property type="match status" value="1"/>
</dbReference>
<feature type="domain" description="Transposase DDE" evidence="3">
    <location>
        <begin position="322"/>
        <end position="441"/>
    </location>
</feature>
<dbReference type="InterPro" id="IPR047629">
    <property type="entry name" value="IS1182_transpos"/>
</dbReference>
<name>A0A2N5M2M4_9BACI</name>
<protein>
    <submittedName>
        <fullName evidence="4">IS5/IS1182 family transposase</fullName>
    </submittedName>
</protein>
<accession>A0A2N5M2M4</accession>
<dbReference type="OrthoDB" id="9774608at2"/>
<organism evidence="4 5">
    <name type="scientific">Peribacillus deserti</name>
    <dbReference type="NCBI Taxonomy" id="673318"/>
    <lineage>
        <taxon>Bacteria</taxon>
        <taxon>Bacillati</taxon>
        <taxon>Bacillota</taxon>
        <taxon>Bacilli</taxon>
        <taxon>Bacillales</taxon>
        <taxon>Bacillaceae</taxon>
        <taxon>Peribacillus</taxon>
    </lineage>
</organism>
<evidence type="ECO:0000259" key="2">
    <source>
        <dbReference type="Pfam" id="PF05598"/>
    </source>
</evidence>
<dbReference type="EMBL" id="PGUY01000056">
    <property type="protein sequence ID" value="PLT28607.1"/>
    <property type="molecule type" value="Genomic_DNA"/>
</dbReference>
<dbReference type="AlphaFoldDB" id="A0A2N5M2M4"/>
<evidence type="ECO:0000313" key="4">
    <source>
        <dbReference type="EMBL" id="PLT28607.1"/>
    </source>
</evidence>
<keyword evidence="5" id="KW-1185">Reference proteome</keyword>
<gene>
    <name evidence="4" type="ORF">CUU66_17720</name>
</gene>
<dbReference type="PANTHER" id="PTHR33408">
    <property type="entry name" value="TRANSPOSASE"/>
    <property type="match status" value="1"/>
</dbReference>
<dbReference type="NCBIfam" id="NF033551">
    <property type="entry name" value="transpos_IS1182"/>
    <property type="match status" value="1"/>
</dbReference>
<proteinExistence type="predicted"/>
<dbReference type="PANTHER" id="PTHR33408:SF2">
    <property type="entry name" value="TRANSPOSASE DDE DOMAIN-CONTAINING PROTEIN"/>
    <property type="match status" value="1"/>
</dbReference>
<evidence type="ECO:0000313" key="5">
    <source>
        <dbReference type="Proteomes" id="UP000234748"/>
    </source>
</evidence>
<evidence type="ECO:0000256" key="1">
    <source>
        <dbReference type="SAM" id="MobiDB-lite"/>
    </source>
</evidence>